<reference evidence="2" key="1">
    <citation type="submission" date="2021-02" db="EMBL/GenBank/DDBJ databases">
        <authorList>
            <person name="Dougan E. K."/>
            <person name="Rhodes N."/>
            <person name="Thang M."/>
            <person name="Chan C."/>
        </authorList>
    </citation>
    <scope>NUCLEOTIDE SEQUENCE</scope>
</reference>
<proteinExistence type="predicted"/>
<comment type="caution">
    <text evidence="2">The sequence shown here is derived from an EMBL/GenBank/DDBJ whole genome shotgun (WGS) entry which is preliminary data.</text>
</comment>
<evidence type="ECO:0000256" key="1">
    <source>
        <dbReference type="SAM" id="MobiDB-lite"/>
    </source>
</evidence>
<accession>A0A813GBQ8</accession>
<dbReference type="OrthoDB" id="2014201at2759"/>
<name>A0A813GBQ8_POLGL</name>
<feature type="region of interest" description="Disordered" evidence="1">
    <location>
        <begin position="281"/>
        <end position="303"/>
    </location>
</feature>
<keyword evidence="3" id="KW-1185">Reference proteome</keyword>
<evidence type="ECO:0000313" key="3">
    <source>
        <dbReference type="Proteomes" id="UP000654075"/>
    </source>
</evidence>
<protein>
    <recommendedName>
        <fullName evidence="4">Hexosyltransferase</fullName>
    </recommendedName>
</protein>
<evidence type="ECO:0000313" key="2">
    <source>
        <dbReference type="EMBL" id="CAE8622392.1"/>
    </source>
</evidence>
<dbReference type="AlphaFoldDB" id="A0A813GBQ8"/>
<dbReference type="EMBL" id="CAJNNV010027960">
    <property type="protein sequence ID" value="CAE8622392.1"/>
    <property type="molecule type" value="Genomic_DNA"/>
</dbReference>
<dbReference type="SUPFAM" id="SSF53448">
    <property type="entry name" value="Nucleotide-diphospho-sugar transferases"/>
    <property type="match status" value="1"/>
</dbReference>
<dbReference type="InterPro" id="IPR029044">
    <property type="entry name" value="Nucleotide-diphossugar_trans"/>
</dbReference>
<organism evidence="2 3">
    <name type="scientific">Polarella glacialis</name>
    <name type="common">Dinoflagellate</name>
    <dbReference type="NCBI Taxonomy" id="89957"/>
    <lineage>
        <taxon>Eukaryota</taxon>
        <taxon>Sar</taxon>
        <taxon>Alveolata</taxon>
        <taxon>Dinophyceae</taxon>
        <taxon>Suessiales</taxon>
        <taxon>Suessiaceae</taxon>
        <taxon>Polarella</taxon>
    </lineage>
</organism>
<dbReference type="Gene3D" id="3.90.550.10">
    <property type="entry name" value="Spore Coat Polysaccharide Biosynthesis Protein SpsA, Chain A"/>
    <property type="match status" value="1"/>
</dbReference>
<evidence type="ECO:0008006" key="4">
    <source>
        <dbReference type="Google" id="ProtNLM"/>
    </source>
</evidence>
<dbReference type="Proteomes" id="UP000654075">
    <property type="component" value="Unassembled WGS sequence"/>
</dbReference>
<dbReference type="InterPro" id="IPR050587">
    <property type="entry name" value="GNT1/Glycosyltrans_8"/>
</dbReference>
<gene>
    <name evidence="2" type="ORF">PGLA1383_LOCUS39837</name>
</gene>
<dbReference type="OMA" id="HFANNWL"/>
<sequence length="323" mass="36414">MVPASSSSISRPSEKWLRRFETLGIRVVTVPEVIPSPAVLAAMEKDRAHLASQGILEVLQPIAYGGAFAKIHAWDRELFGSYEKVVLLDGDIVAKKSIRRLLTLEPLAASRDLMDAFNYGVLVLRPDAKIHAQLQQLLTSASAADVERYSTRKRGQAGICDQTLVAGYLAAHHGPVHFFEDLRKSSREHPQSWMLSTEFNLVVSYRSKERCEEPKEAKRVEAARLVHFANNWLHFDALARDRESPGRIDSPRCYRGAFRYWHDLYHHALMLADANTSEGETELPAVPKYSTASAEEGEASPERVQEVFLDFQSRSWARDSEEL</sequence>
<dbReference type="PANTHER" id="PTHR11183">
    <property type="entry name" value="GLYCOGENIN SUBFAMILY MEMBER"/>
    <property type="match status" value="1"/>
</dbReference>